<protein>
    <recommendedName>
        <fullName evidence="2">Myb/SANT-like DNA-binding domain-containing protein</fullName>
    </recommendedName>
</protein>
<feature type="domain" description="Myb/SANT-like DNA-binding" evidence="2">
    <location>
        <begin position="24"/>
        <end position="107"/>
    </location>
</feature>
<dbReference type="InterPro" id="IPR044822">
    <property type="entry name" value="Myb_DNA-bind_4"/>
</dbReference>
<dbReference type="AlphaFoldDB" id="A0A9P0DDR4"/>
<organism evidence="3 4">
    <name type="scientific">Psylliodes chrysocephalus</name>
    <dbReference type="NCBI Taxonomy" id="3402493"/>
    <lineage>
        <taxon>Eukaryota</taxon>
        <taxon>Metazoa</taxon>
        <taxon>Ecdysozoa</taxon>
        <taxon>Arthropoda</taxon>
        <taxon>Hexapoda</taxon>
        <taxon>Insecta</taxon>
        <taxon>Pterygota</taxon>
        <taxon>Neoptera</taxon>
        <taxon>Endopterygota</taxon>
        <taxon>Coleoptera</taxon>
        <taxon>Polyphaga</taxon>
        <taxon>Cucujiformia</taxon>
        <taxon>Chrysomeloidea</taxon>
        <taxon>Chrysomelidae</taxon>
        <taxon>Galerucinae</taxon>
        <taxon>Alticini</taxon>
        <taxon>Psylliodes</taxon>
    </lineage>
</organism>
<evidence type="ECO:0000256" key="1">
    <source>
        <dbReference type="SAM" id="MobiDB-lite"/>
    </source>
</evidence>
<evidence type="ECO:0000259" key="2">
    <source>
        <dbReference type="Pfam" id="PF13837"/>
    </source>
</evidence>
<gene>
    <name evidence="3" type="ORF">PSYICH_LOCUS14508</name>
</gene>
<dbReference type="Proteomes" id="UP001153636">
    <property type="component" value="Chromosome 8"/>
</dbReference>
<evidence type="ECO:0000313" key="3">
    <source>
        <dbReference type="EMBL" id="CAH1114888.1"/>
    </source>
</evidence>
<reference evidence="3" key="1">
    <citation type="submission" date="2022-01" db="EMBL/GenBank/DDBJ databases">
        <authorList>
            <person name="King R."/>
        </authorList>
    </citation>
    <scope>NUCLEOTIDE SEQUENCE</scope>
</reference>
<proteinExistence type="predicted"/>
<dbReference type="Gene3D" id="1.10.10.60">
    <property type="entry name" value="Homeodomain-like"/>
    <property type="match status" value="1"/>
</dbReference>
<dbReference type="OrthoDB" id="6764672at2759"/>
<keyword evidence="4" id="KW-1185">Reference proteome</keyword>
<accession>A0A9P0DDR4</accession>
<feature type="region of interest" description="Disordered" evidence="1">
    <location>
        <begin position="221"/>
        <end position="242"/>
    </location>
</feature>
<feature type="region of interest" description="Disordered" evidence="1">
    <location>
        <begin position="175"/>
        <end position="199"/>
    </location>
</feature>
<dbReference type="EMBL" id="OV651820">
    <property type="protein sequence ID" value="CAH1114888.1"/>
    <property type="molecule type" value="Genomic_DNA"/>
</dbReference>
<sequence>MENSQNETELSEFLCFLEKEDFNYFNSERTNALLNLYKLNKPKVGKGDIKTMKKLWEIIAREMSNKYKITVSPAKFENKYKVLERAYKKFVENNNKKKGRGRKEFVYENIFNEIFDKKMAAQKYRIVVALTMKMCFFYCKNGTSHIVYIMATPRPSSSRQKQFVYKDFDGDSEVDFDSDDSIKDRDYVESESETSLSDEGQRTIIQLKRLWDKLKRHRKGDLAEERRELMTTGGGSPPPLPPPQPEIDNLLPHLEFEINNKDDSDGIILNGNAEGTKKYQQGAVNREREKEHLEELHKVRLEEANYKKEAARLVMLQEKEK</sequence>
<name>A0A9P0DDR4_9CUCU</name>
<dbReference type="Pfam" id="PF13837">
    <property type="entry name" value="Myb_DNA-bind_4"/>
    <property type="match status" value="1"/>
</dbReference>
<evidence type="ECO:0000313" key="4">
    <source>
        <dbReference type="Proteomes" id="UP001153636"/>
    </source>
</evidence>